<feature type="transmembrane region" description="Helical" evidence="5">
    <location>
        <begin position="123"/>
        <end position="142"/>
    </location>
</feature>
<dbReference type="SUPFAM" id="SSF103473">
    <property type="entry name" value="MFS general substrate transporter"/>
    <property type="match status" value="1"/>
</dbReference>
<feature type="transmembrane region" description="Helical" evidence="5">
    <location>
        <begin position="316"/>
        <end position="335"/>
    </location>
</feature>
<feature type="transmembrane region" description="Helical" evidence="5">
    <location>
        <begin position="458"/>
        <end position="476"/>
    </location>
</feature>
<feature type="transmembrane region" description="Helical" evidence="5">
    <location>
        <begin position="488"/>
        <end position="507"/>
    </location>
</feature>
<protein>
    <submittedName>
        <fullName evidence="7">MFS general substrate transporter</fullName>
    </submittedName>
</protein>
<evidence type="ECO:0000256" key="3">
    <source>
        <dbReference type="ARBA" id="ARBA00022989"/>
    </source>
</evidence>
<keyword evidence="2 5" id="KW-0812">Transmembrane</keyword>
<dbReference type="GO" id="GO:0005886">
    <property type="term" value="C:plasma membrane"/>
    <property type="evidence" value="ECO:0007669"/>
    <property type="project" value="TreeGrafter"/>
</dbReference>
<evidence type="ECO:0000256" key="5">
    <source>
        <dbReference type="SAM" id="Phobius"/>
    </source>
</evidence>
<evidence type="ECO:0000259" key="6">
    <source>
        <dbReference type="PROSITE" id="PS50850"/>
    </source>
</evidence>
<dbReference type="InterPro" id="IPR011701">
    <property type="entry name" value="MFS"/>
</dbReference>
<feature type="domain" description="Major facilitator superfamily (MFS) profile" evidence="6">
    <location>
        <begin position="85"/>
        <end position="511"/>
    </location>
</feature>
<feature type="transmembrane region" description="Helical" evidence="5">
    <location>
        <begin position="355"/>
        <end position="379"/>
    </location>
</feature>
<evidence type="ECO:0000313" key="8">
    <source>
        <dbReference type="Proteomes" id="UP000245884"/>
    </source>
</evidence>
<comment type="subcellular location">
    <subcellularLocation>
        <location evidence="1">Membrane</location>
        <topology evidence="1">Multi-pass membrane protein</topology>
    </subcellularLocation>
</comment>
<dbReference type="STRING" id="1569628.A0A316UKV0"/>
<evidence type="ECO:0000313" key="7">
    <source>
        <dbReference type="EMBL" id="PWN25896.1"/>
    </source>
</evidence>
<dbReference type="PROSITE" id="PS50850">
    <property type="entry name" value="MFS"/>
    <property type="match status" value="1"/>
</dbReference>
<feature type="transmembrane region" description="Helical" evidence="5">
    <location>
        <begin position="241"/>
        <end position="262"/>
    </location>
</feature>
<dbReference type="AlphaFoldDB" id="A0A316UKV0"/>
<feature type="transmembrane region" description="Helical" evidence="5">
    <location>
        <begin position="154"/>
        <end position="171"/>
    </location>
</feature>
<dbReference type="Proteomes" id="UP000245884">
    <property type="component" value="Unassembled WGS sequence"/>
</dbReference>
<feature type="transmembrane region" description="Helical" evidence="5">
    <location>
        <begin position="83"/>
        <end position="103"/>
    </location>
</feature>
<dbReference type="GO" id="GO:1990961">
    <property type="term" value="P:xenobiotic detoxification by transmembrane export across the plasma membrane"/>
    <property type="evidence" value="ECO:0007669"/>
    <property type="project" value="TreeGrafter"/>
</dbReference>
<name>A0A316UKV0_9BASI</name>
<dbReference type="PANTHER" id="PTHR23502:SF23">
    <property type="entry name" value="FLUCONAZOLE RESISTANCE PROTEIN 1"/>
    <property type="match status" value="1"/>
</dbReference>
<dbReference type="PANTHER" id="PTHR23502">
    <property type="entry name" value="MAJOR FACILITATOR SUPERFAMILY"/>
    <property type="match status" value="1"/>
</dbReference>
<reference evidence="7 8" key="1">
    <citation type="journal article" date="2018" name="Mol. Biol. Evol.">
        <title>Broad Genomic Sampling Reveals a Smut Pathogenic Ancestry of the Fungal Clade Ustilaginomycotina.</title>
        <authorList>
            <person name="Kijpornyongpan T."/>
            <person name="Mondo S.J."/>
            <person name="Barry K."/>
            <person name="Sandor L."/>
            <person name="Lee J."/>
            <person name="Lipzen A."/>
            <person name="Pangilinan J."/>
            <person name="LaButti K."/>
            <person name="Hainaut M."/>
            <person name="Henrissat B."/>
            <person name="Grigoriev I.V."/>
            <person name="Spatafora J.W."/>
            <person name="Aime M.C."/>
        </authorList>
    </citation>
    <scope>NUCLEOTIDE SEQUENCE [LARGE SCALE GENOMIC DNA]</scope>
    <source>
        <strain evidence="7 8">MCA 5214</strain>
    </source>
</reference>
<dbReference type="Gene3D" id="1.20.1250.20">
    <property type="entry name" value="MFS general substrate transporter like domains"/>
    <property type="match status" value="1"/>
</dbReference>
<dbReference type="InterPro" id="IPR036259">
    <property type="entry name" value="MFS_trans_sf"/>
</dbReference>
<feature type="transmembrane region" description="Helical" evidence="5">
    <location>
        <begin position="391"/>
        <end position="412"/>
    </location>
</feature>
<dbReference type="EMBL" id="KZ819674">
    <property type="protein sequence ID" value="PWN25896.1"/>
    <property type="molecule type" value="Genomic_DNA"/>
</dbReference>
<accession>A0A316UKV0</accession>
<proteinExistence type="predicted"/>
<dbReference type="RefSeq" id="XP_025360508.1">
    <property type="nucleotide sequence ID" value="XM_025506812.1"/>
</dbReference>
<keyword evidence="4 5" id="KW-0472">Membrane</keyword>
<sequence>MAPAWHDAPLGRLLNAVSHGRFCPAVEERDGWEMPSELAARLAGEGEYEEKVAGEQTGTLILVDWYGPTDPSNPYNWSAEHKCYVTGLVSLLTFCVYASASIVAPANLGLEEHFSVPPIKATLSLSIFLFGMGIGPLILSPLSDLGAVGRSHPHWAASLCFLLFSVGAASTESYPALIVLRFLAGFMASPALAAGGAALGDMWMGKALPKAIAIWDTAACAAPCFAPAMAGWAAMNVSWRLPYWLAVALAGIAFIDVTVLLPETLGANILHRRASRLRAITGDERLRAPEELREGKLLSFMASRIVGPARLSVEPIVLYSGVLMGLEYGIFYLALEALPLIFADIYDFNIGLQTLPFVGLGVNTFFLSGPAYLLWLTYYVDRQPRPLCPEIWIIPCLASAPLVIISLLWTGWSAREGVSYWSPLLALSLYITPVYFVFLSVLTYLATIYPGQEAASALAANVLLRSSIAGVFPLLSGPIFGNLGLGKGYTLLAGLSLALLLPLWGLYRYGHWLRARSPRAVGARPKRGE</sequence>
<feature type="transmembrane region" description="Helical" evidence="5">
    <location>
        <begin position="177"/>
        <end position="200"/>
    </location>
</feature>
<evidence type="ECO:0000256" key="2">
    <source>
        <dbReference type="ARBA" id="ARBA00022692"/>
    </source>
</evidence>
<keyword evidence="3 5" id="KW-1133">Transmembrane helix</keyword>
<feature type="transmembrane region" description="Helical" evidence="5">
    <location>
        <begin position="424"/>
        <end position="446"/>
    </location>
</feature>
<dbReference type="InterPro" id="IPR020846">
    <property type="entry name" value="MFS_dom"/>
</dbReference>
<dbReference type="Pfam" id="PF07690">
    <property type="entry name" value="MFS_1"/>
    <property type="match status" value="1"/>
</dbReference>
<keyword evidence="8" id="KW-1185">Reference proteome</keyword>
<dbReference type="GO" id="GO:0015244">
    <property type="term" value="F:fluconazole transmembrane transporter activity"/>
    <property type="evidence" value="ECO:0007669"/>
    <property type="project" value="TreeGrafter"/>
</dbReference>
<evidence type="ECO:0000256" key="4">
    <source>
        <dbReference type="ARBA" id="ARBA00023136"/>
    </source>
</evidence>
<dbReference type="GeneID" id="37028635"/>
<dbReference type="OrthoDB" id="3357846at2759"/>
<feature type="transmembrane region" description="Helical" evidence="5">
    <location>
        <begin position="212"/>
        <end position="235"/>
    </location>
</feature>
<organism evidence="7 8">
    <name type="scientific">Jaminaea rosea</name>
    <dbReference type="NCBI Taxonomy" id="1569628"/>
    <lineage>
        <taxon>Eukaryota</taxon>
        <taxon>Fungi</taxon>
        <taxon>Dikarya</taxon>
        <taxon>Basidiomycota</taxon>
        <taxon>Ustilaginomycotina</taxon>
        <taxon>Exobasidiomycetes</taxon>
        <taxon>Microstromatales</taxon>
        <taxon>Microstromatales incertae sedis</taxon>
        <taxon>Jaminaea</taxon>
    </lineage>
</organism>
<evidence type="ECO:0000256" key="1">
    <source>
        <dbReference type="ARBA" id="ARBA00004141"/>
    </source>
</evidence>
<gene>
    <name evidence="7" type="ORF">BDZ90DRAFT_233902</name>
</gene>